<dbReference type="SMART" id="SM00216">
    <property type="entry name" value="VWD"/>
    <property type="match status" value="4"/>
</dbReference>
<proteinExistence type="predicted"/>
<dbReference type="InterPro" id="IPR002919">
    <property type="entry name" value="TIL_dom"/>
</dbReference>
<evidence type="ECO:0000259" key="4">
    <source>
        <dbReference type="PROSITE" id="PS51233"/>
    </source>
</evidence>
<dbReference type="EMBL" id="JAIPUX010000035">
    <property type="protein sequence ID" value="KAH0631332.1"/>
    <property type="molecule type" value="Genomic_DNA"/>
</dbReference>
<keyword evidence="1" id="KW-0677">Repeat</keyword>
<evidence type="ECO:0000256" key="1">
    <source>
        <dbReference type="ARBA" id="ARBA00022737"/>
    </source>
</evidence>
<dbReference type="Pfam" id="PF12714">
    <property type="entry name" value="TILa"/>
    <property type="match status" value="3"/>
</dbReference>
<organism evidence="5 6">
    <name type="scientific">Phrynosoma platyrhinos</name>
    <name type="common">Desert horned lizard</name>
    <dbReference type="NCBI Taxonomy" id="52577"/>
    <lineage>
        <taxon>Eukaryota</taxon>
        <taxon>Metazoa</taxon>
        <taxon>Chordata</taxon>
        <taxon>Craniata</taxon>
        <taxon>Vertebrata</taxon>
        <taxon>Euteleostomi</taxon>
        <taxon>Lepidosauria</taxon>
        <taxon>Squamata</taxon>
        <taxon>Bifurcata</taxon>
        <taxon>Unidentata</taxon>
        <taxon>Episquamata</taxon>
        <taxon>Toxicofera</taxon>
        <taxon>Iguania</taxon>
        <taxon>Phrynosomatidae</taxon>
        <taxon>Phrynosomatinae</taxon>
        <taxon>Phrynosoma</taxon>
    </lineage>
</organism>
<feature type="domain" description="VWFD" evidence="4">
    <location>
        <begin position="379"/>
        <end position="561"/>
    </location>
</feature>
<dbReference type="PANTHER" id="PTHR11339">
    <property type="entry name" value="EXTRACELLULAR MATRIX GLYCOPROTEIN RELATED"/>
    <property type="match status" value="1"/>
</dbReference>
<keyword evidence="2" id="KW-1015">Disulfide bond</keyword>
<reference evidence="5 6" key="1">
    <citation type="journal article" date="2022" name="Gigascience">
        <title>A chromosome-level genome assembly and annotation of the desert horned lizard, Phrynosoma platyrhinos, provides insight into chromosomal rearrangements among reptiles.</title>
        <authorList>
            <person name="Koochekian N."/>
            <person name="Ascanio A."/>
            <person name="Farleigh K."/>
            <person name="Card D.C."/>
            <person name="Schield D.R."/>
            <person name="Castoe T.A."/>
            <person name="Jezkova T."/>
        </authorList>
    </citation>
    <scope>NUCLEOTIDE SEQUENCE [LARGE SCALE GENOMIC DNA]</scope>
    <source>
        <strain evidence="5">NK-2021</strain>
    </source>
</reference>
<dbReference type="InterPro" id="IPR025615">
    <property type="entry name" value="TILa_dom"/>
</dbReference>
<dbReference type="InterPro" id="IPR001846">
    <property type="entry name" value="VWF_type-D"/>
</dbReference>
<gene>
    <name evidence="5" type="ORF">JD844_005620</name>
</gene>
<comment type="caution">
    <text evidence="5">The sequence shown here is derived from an EMBL/GenBank/DDBJ whole genome shotgun (WGS) entry which is preliminary data.</text>
</comment>
<feature type="domain" description="VWFD" evidence="4">
    <location>
        <begin position="1118"/>
        <end position="1298"/>
    </location>
</feature>
<feature type="domain" description="VWFD" evidence="4">
    <location>
        <begin position="1505"/>
        <end position="1679"/>
    </location>
</feature>
<dbReference type="InterPro" id="IPR035234">
    <property type="entry name" value="IgGFc-bd_N"/>
</dbReference>
<dbReference type="SMART" id="SM00832">
    <property type="entry name" value="C8"/>
    <property type="match status" value="3"/>
</dbReference>
<dbReference type="Gene3D" id="2.10.25.10">
    <property type="entry name" value="Laminin"/>
    <property type="match status" value="2"/>
</dbReference>
<dbReference type="InterPro" id="IPR001007">
    <property type="entry name" value="VWF_dom"/>
</dbReference>
<dbReference type="InterPro" id="IPR050780">
    <property type="entry name" value="Mucin_vWF_Thrombospondin_sf"/>
</dbReference>
<keyword evidence="6" id="KW-1185">Reference proteome</keyword>
<keyword evidence="3" id="KW-0325">Glycoprotein</keyword>
<dbReference type="PROSITE" id="PS51233">
    <property type="entry name" value="VWFD"/>
    <property type="match status" value="4"/>
</dbReference>
<dbReference type="SMART" id="SM00215">
    <property type="entry name" value="VWC_out"/>
    <property type="match status" value="2"/>
</dbReference>
<dbReference type="PANTHER" id="PTHR11339:SF244">
    <property type="entry name" value="IGGFC-BINDING PROTEIN"/>
    <property type="match status" value="1"/>
</dbReference>
<name>A0ABQ7TNE8_PHRPL</name>
<evidence type="ECO:0000256" key="3">
    <source>
        <dbReference type="ARBA" id="ARBA00023180"/>
    </source>
</evidence>
<evidence type="ECO:0000313" key="5">
    <source>
        <dbReference type="EMBL" id="KAH0631332.1"/>
    </source>
</evidence>
<dbReference type="SUPFAM" id="SSF57567">
    <property type="entry name" value="Serine protease inhibitors"/>
    <property type="match status" value="2"/>
</dbReference>
<dbReference type="Pfam" id="PF08742">
    <property type="entry name" value="C8"/>
    <property type="match status" value="3"/>
</dbReference>
<dbReference type="Pfam" id="PF01826">
    <property type="entry name" value="TIL"/>
    <property type="match status" value="2"/>
</dbReference>
<dbReference type="Pfam" id="PF17517">
    <property type="entry name" value="IgGFc_binding"/>
    <property type="match status" value="1"/>
</dbReference>
<feature type="domain" description="VWFD" evidence="4">
    <location>
        <begin position="787"/>
        <end position="965"/>
    </location>
</feature>
<dbReference type="Pfam" id="PF00094">
    <property type="entry name" value="VWD"/>
    <property type="match status" value="4"/>
</dbReference>
<dbReference type="Proteomes" id="UP000826234">
    <property type="component" value="Unassembled WGS sequence"/>
</dbReference>
<evidence type="ECO:0000313" key="6">
    <source>
        <dbReference type="Proteomes" id="UP000826234"/>
    </source>
</evidence>
<evidence type="ECO:0000256" key="2">
    <source>
        <dbReference type="ARBA" id="ARBA00023157"/>
    </source>
</evidence>
<sequence>MPERLLQTSGSECGWIRWKGTTGISGGPSWLLLNVLPISASSSPLGREFITAFMQNGLPRMFKADFKLLITGYAPSTSIHVSMKQPALRVGIKVNAGQTLSVKIPPEAEMVGSGIFDNTLIVRADRDISILSLNYKPHTADTTIVYPVVRLGTEYYVITPNVGTDRYREVAIIAWEEPTSVDVYLKGAVTFQGKNYARGSKLAITLRPYQAVQLQSSVDLSGTKIISQKPVAIYSGHTCVSRQVQCDHVFEQLLPVSSWGTNFIIPSLPFNTEHDIVYVSTSQNTHVVAQIGQSKSGRNLPAARSVLYGIQGTTAMSLSATSGIQVMFFNDGGTYQNFKYDPFFMAIPDISSYCQAYHIYGHDQFDNYALIIAKSSETSGITLDKRPLQGLQWNLVAGTEYSWTSHSIGQGYTVHMMEHPNTPFGLLSVGIGNEKSYGSPAVCANVYGHNITITKGEDVQLMLDGVVTSIPAVLEDGKIKVTKSNDQPAVETDFGLQVTHDRDRAIVVTLPSSYYGATCGLCGNFNGDTNDDMTSLNDVPASSLMDWINSWKVKDQDPACSDSCQGNCLACDDGQKEFYGGEKYCGVISKFSEGSFGECHQAVSPTSYFNECINRMCLTNGDKNVLCQVMEAYATACEEQAVAIADWKIASGCGPVQLEHQRNETFIEAHSCPENSHYETCGNACPATCSDQTAPSTCDDTCVAICQCNEGYVLNDKTCIPIENCGCTYNNLHYKAGEEFWEDENCLFHCKCDANLGKVTCRKASCKTNEKCALVNGIHHCKRTTYSTCIGTGDPHYTTFDGRKYDFQGTCIYQMAGVCSKDPALTPFLVTVENNNRGSKAVSFTKVVTLEVYDMIISLSQEYPRKIQVNGVFVDLPFSYENKLKIYISGVHGFIKTDFDLRVSFDWYSYARVIIPDAYSNAICGLCGNANMDPSDDFTMKDGTQAKDEIQFANNWKLKEVPGCSGGCTTNCPVCNESEKQTYKGDQFCGILIKKDGPFRQCHQAIEPTSYFEDCVFDTCVYKGHHDTLCNAISAYVTACQAQGIQIGQWRSASFCKCGCSHQGRYYKKGEKFYPNTSCQEKCQCMDNGAVDCQKFSCGVHEECRVENGIQGCHPVGYRKAVLSGDHYISFDGQNFDFQGSCTYTLAKVCNEDPRLMKFSVLVENEKPDDGHLPIARTVMISVHGYSIVIERGMKWKAMVDGELHTLPMNTVDGKLWITQEGNNIILHSSFGLTVLYDTSSYVSVSVPSTYQGHMCGLGGNFNGDKSDDFMLPNGELIKSVEEFGTSWKVPVDGAICSDSCGDRCPTCNTAQIVPYRAENSCGMIQSETGPFRDCHPLVSPADYLRHCLFDMCVSGGAEETLCRSLQAYAAACQLAGVNIGAWRTTSFCPLSCPVNSHYELCTRSCDFTCAALSAPSQCSGKCFEGCQCDTGYVFDGEECVSMDNCGCAYEGHYIKAGQAIISSDCSEKCTCRPSGQLTCEKISCAVGETCALTAKIRGCVRQEGHCTLTTGAWFMSFDGAKGKFLSNGAYKLASYCDEMSPSWFKVVVDINECNNEAVPVVAAVYIFFREAFITVTSHKETWVNGLLVQLPLNISNAVSLTESEDTIIIDQNSKMQVLFNPSGKVTIKVTNSLAGKMCAPCGNFNNDISDDLRLPSGQIASGIAEVINAWKARDFLDW</sequence>
<dbReference type="InterPro" id="IPR036084">
    <property type="entry name" value="Ser_inhib-like_sf"/>
</dbReference>
<accession>A0ABQ7TNE8</accession>
<dbReference type="CDD" id="cd19941">
    <property type="entry name" value="TIL"/>
    <property type="match status" value="2"/>
</dbReference>
<protein>
    <recommendedName>
        <fullName evidence="4">VWFD domain-containing protein</fullName>
    </recommendedName>
</protein>
<dbReference type="InterPro" id="IPR014853">
    <property type="entry name" value="VWF/SSPO/ZAN-like_Cys-rich_dom"/>
</dbReference>